<proteinExistence type="predicted"/>
<keyword evidence="5" id="KW-1185">Reference proteome</keyword>
<evidence type="ECO:0000256" key="1">
    <source>
        <dbReference type="SAM" id="MobiDB-lite"/>
    </source>
</evidence>
<dbReference type="InterPro" id="IPR036680">
    <property type="entry name" value="SPOR-like_sf"/>
</dbReference>
<dbReference type="PANTHER" id="PTHR38687:SF1">
    <property type="entry name" value="CELL DIVISION PROTEIN DEDD"/>
    <property type="match status" value="1"/>
</dbReference>
<feature type="region of interest" description="Disordered" evidence="1">
    <location>
        <begin position="75"/>
        <end position="173"/>
    </location>
</feature>
<feature type="domain" description="SPOR" evidence="3">
    <location>
        <begin position="205"/>
        <end position="283"/>
    </location>
</feature>
<keyword evidence="2" id="KW-1133">Transmembrane helix</keyword>
<dbReference type="RefSeq" id="WP_315649296.1">
    <property type="nucleotide sequence ID" value="NZ_JAVXZY010000002.1"/>
</dbReference>
<protein>
    <submittedName>
        <fullName evidence="4">SPOR domain-containing protein</fullName>
    </submittedName>
</protein>
<dbReference type="SUPFAM" id="SSF110997">
    <property type="entry name" value="Sporulation related repeat"/>
    <property type="match status" value="1"/>
</dbReference>
<evidence type="ECO:0000259" key="3">
    <source>
        <dbReference type="PROSITE" id="PS51724"/>
    </source>
</evidence>
<organism evidence="4 5">
    <name type="scientific">Roseateles aquae</name>
    <dbReference type="NCBI Taxonomy" id="3077235"/>
    <lineage>
        <taxon>Bacteria</taxon>
        <taxon>Pseudomonadati</taxon>
        <taxon>Pseudomonadota</taxon>
        <taxon>Betaproteobacteria</taxon>
        <taxon>Burkholderiales</taxon>
        <taxon>Sphaerotilaceae</taxon>
        <taxon>Roseateles</taxon>
    </lineage>
</organism>
<feature type="transmembrane region" description="Helical" evidence="2">
    <location>
        <begin position="35"/>
        <end position="53"/>
    </location>
</feature>
<reference evidence="4" key="1">
    <citation type="submission" date="2023-09" db="EMBL/GenBank/DDBJ databases">
        <title>Paucibacter sp. APW11 Genome sequencing and assembly.</title>
        <authorList>
            <person name="Kim I."/>
        </authorList>
    </citation>
    <scope>NUCLEOTIDE SEQUENCE</scope>
    <source>
        <strain evidence="4">APW11</strain>
    </source>
</reference>
<gene>
    <name evidence="4" type="ORF">RQP53_05880</name>
</gene>
<evidence type="ECO:0000256" key="2">
    <source>
        <dbReference type="SAM" id="Phobius"/>
    </source>
</evidence>
<dbReference type="Gene3D" id="3.30.70.1070">
    <property type="entry name" value="Sporulation related repeat"/>
    <property type="match status" value="1"/>
</dbReference>
<keyword evidence="2" id="KW-0472">Membrane</keyword>
<feature type="compositionally biased region" description="Low complexity" evidence="1">
    <location>
        <begin position="85"/>
        <end position="97"/>
    </location>
</feature>
<name>A0ABU3P897_9BURK</name>
<dbReference type="InterPro" id="IPR052521">
    <property type="entry name" value="Cell_div_SPOR-domain"/>
</dbReference>
<keyword evidence="2" id="KW-0812">Transmembrane</keyword>
<feature type="compositionally biased region" description="Basic and acidic residues" evidence="1">
    <location>
        <begin position="127"/>
        <end position="173"/>
    </location>
</feature>
<dbReference type="Proteomes" id="UP001246372">
    <property type="component" value="Unassembled WGS sequence"/>
</dbReference>
<dbReference type="PROSITE" id="PS51724">
    <property type="entry name" value="SPOR"/>
    <property type="match status" value="1"/>
</dbReference>
<evidence type="ECO:0000313" key="5">
    <source>
        <dbReference type="Proteomes" id="UP001246372"/>
    </source>
</evidence>
<dbReference type="InterPro" id="IPR007730">
    <property type="entry name" value="SPOR-like_dom"/>
</dbReference>
<comment type="caution">
    <text evidence="4">The sequence shown here is derived from an EMBL/GenBank/DDBJ whole genome shotgun (WGS) entry which is preliminary data.</text>
</comment>
<dbReference type="EMBL" id="JAVXZY010000002">
    <property type="protein sequence ID" value="MDT8998791.1"/>
    <property type="molecule type" value="Genomic_DNA"/>
</dbReference>
<evidence type="ECO:0000313" key="4">
    <source>
        <dbReference type="EMBL" id="MDT8998791.1"/>
    </source>
</evidence>
<dbReference type="PANTHER" id="PTHR38687">
    <property type="entry name" value="CELL DIVISION PROTEIN DEDD-RELATED"/>
    <property type="match status" value="1"/>
</dbReference>
<accession>A0ABU3P897</accession>
<sequence>MLSFLKRSAAAPAAKPVSDSQDAVQTLRLRARRRLIGAAVLVGVGVIGFPLLFETQPRPIPVDLPIEIPRKEGAAQLPIPPQPQTLPAQLPGLTPPQVADSAETPGSVAQPTGRATEKVEPSAAEKPMAKPAERPAERASAKVAEKPSEKASDKVAEKSVDKAAEKAAADKAAEKARAAEAKAAEAARALALLEGRPVDKKASEPAAGARFIVQVGAYADGKAAQDARAKVEKQGLKTYTQAVDTADGKRTRVRVGPFASREEADRAAAKLRAAGISGVVLTL</sequence>
<dbReference type="Pfam" id="PF05036">
    <property type="entry name" value="SPOR"/>
    <property type="match status" value="1"/>
</dbReference>